<feature type="domain" description="EGF-like" evidence="8">
    <location>
        <begin position="224"/>
        <end position="260"/>
    </location>
</feature>
<dbReference type="GO" id="GO:0043226">
    <property type="term" value="C:organelle"/>
    <property type="evidence" value="ECO:0007669"/>
    <property type="project" value="UniProtKB-ARBA"/>
</dbReference>
<dbReference type="GO" id="GO:0051240">
    <property type="term" value="P:positive regulation of multicellular organismal process"/>
    <property type="evidence" value="ECO:0007669"/>
    <property type="project" value="UniProtKB-ARBA"/>
</dbReference>
<dbReference type="CDD" id="cd00037">
    <property type="entry name" value="CLECT"/>
    <property type="match status" value="1"/>
</dbReference>
<dbReference type="OrthoDB" id="283575at2759"/>
<keyword evidence="10" id="KW-1185">Reference proteome</keyword>
<keyword evidence="4 6" id="KW-1015">Disulfide bond</keyword>
<dbReference type="PROSITE" id="PS00022">
    <property type="entry name" value="EGF_1"/>
    <property type="match status" value="7"/>
</dbReference>
<evidence type="ECO:0000256" key="5">
    <source>
        <dbReference type="ARBA" id="ARBA00023180"/>
    </source>
</evidence>
<dbReference type="FunFam" id="2.10.25.10:FF:000004">
    <property type="entry name" value="Neurogenic locus notch 1"/>
    <property type="match status" value="2"/>
</dbReference>
<dbReference type="GeneID" id="118413146"/>
<accession>A0A9J7KZ34</accession>
<dbReference type="PANTHER" id="PTHR12916:SF9">
    <property type="entry name" value="NEUROGENIC LOCUS NOTCH HOMOLOG PROTEIN 1-RELATED"/>
    <property type="match status" value="1"/>
</dbReference>
<dbReference type="SUPFAM" id="SSF57184">
    <property type="entry name" value="Growth factor receptor domain"/>
    <property type="match status" value="1"/>
</dbReference>
<dbReference type="PROSITE" id="PS50041">
    <property type="entry name" value="C_TYPE_LECTIN_2"/>
    <property type="match status" value="1"/>
</dbReference>
<dbReference type="GO" id="GO:0007219">
    <property type="term" value="P:Notch signaling pathway"/>
    <property type="evidence" value="ECO:0000318"/>
    <property type="project" value="GO_Central"/>
</dbReference>
<dbReference type="InterPro" id="IPR000152">
    <property type="entry name" value="EGF-type_Asp/Asn_hydroxyl_site"/>
</dbReference>
<dbReference type="InterPro" id="IPR018097">
    <property type="entry name" value="EGF_Ca-bd_CS"/>
</dbReference>
<keyword evidence="5" id="KW-0325">Glycoprotein</keyword>
<evidence type="ECO:0000313" key="10">
    <source>
        <dbReference type="Proteomes" id="UP000001554"/>
    </source>
</evidence>
<keyword evidence="1 6" id="KW-0245">EGF-like domain</keyword>
<dbReference type="FunFam" id="2.10.25.10:FF:000122">
    <property type="entry name" value="Protein crumbs homolog 2"/>
    <property type="match status" value="1"/>
</dbReference>
<feature type="disulfide bond" evidence="6">
    <location>
        <begin position="212"/>
        <end position="221"/>
    </location>
</feature>
<dbReference type="KEGG" id="bfo:118413146"/>
<gene>
    <name evidence="11" type="primary">LOC118413146</name>
</gene>
<evidence type="ECO:0000256" key="4">
    <source>
        <dbReference type="ARBA" id="ARBA00023157"/>
    </source>
</evidence>
<dbReference type="PROSITE" id="PS00010">
    <property type="entry name" value="ASX_HYDROXYL"/>
    <property type="match status" value="5"/>
</dbReference>
<feature type="disulfide bond" evidence="6">
    <location>
        <begin position="465"/>
        <end position="482"/>
    </location>
</feature>
<feature type="domain" description="EGF-like" evidence="8">
    <location>
        <begin position="300"/>
        <end position="336"/>
    </location>
</feature>
<name>A0A9J7KZ34_BRAFL</name>
<feature type="chain" id="PRO_5039916731" evidence="7">
    <location>
        <begin position="21"/>
        <end position="595"/>
    </location>
</feature>
<dbReference type="FunFam" id="2.10.25.10:FF:000279">
    <property type="entry name" value="Neurogenic locus notch 1"/>
    <property type="match status" value="1"/>
</dbReference>
<sequence>MWQLQLFIAAVVVCTAASQAQKVYLTTSKGWAFFKIRVTTGQMTNANVKATCEAAGMRYPCHQSGTSCTSQWDSGCIAYDDPGGRCTTHSVLTESLCGSQVDPRACQPLDDTFVYLPHGFNYDDSAWGVDYDTYSWDLQGAYYHNMYALCAVGEALLDFPCMNGGTPVNFVCQCPPWATGYKCETDMVDECLSSPCLYGTCENHPGHYTCRCDPGWTGVHCETDIDDCQSSSCPQNATCIDKVNGYTCQCAPGWTGDACQTDIDECSSSPCPVNSTCVDGVNGYTCQCAPGWTGKSCETEIDDCASGPCLSGGVCVDHVTGYSCVCSPETTGDNCETALYPDKCYRFSSDSLSHEDASTACATMGGHLADVKGPQDQQLLADLISFGTDVSHWTSVKTSSALFVYSDGSHVSGLSTWMSPNSYRPPDVCVLLDSADMYRGNYHLCTEEHNYVCESGYSPCQPNLCQNGGNCSSCFGDSRVVCDCLPGYTGSKCEIDIDECASSPCRNGATCVDDVNSFSCTCDRGYTGVYCELDMDLCNPNPCPYNWVCVDHTFEIHCQIPTGMTARSSYCTASSCGPGWYCREEGMTGFSCIRG</sequence>
<evidence type="ECO:0000259" key="8">
    <source>
        <dbReference type="PROSITE" id="PS50026"/>
    </source>
</evidence>
<feature type="domain" description="EGF-like" evidence="8">
    <location>
        <begin position="262"/>
        <end position="298"/>
    </location>
</feature>
<dbReference type="FunFam" id="2.10.25.10:FF:000712">
    <property type="entry name" value="Uncharacterized protein"/>
    <property type="match status" value="1"/>
</dbReference>
<feature type="domain" description="EGF-like" evidence="8">
    <location>
        <begin position="456"/>
        <end position="494"/>
    </location>
</feature>
<dbReference type="InterPro" id="IPR000742">
    <property type="entry name" value="EGF"/>
</dbReference>
<dbReference type="FunFam" id="2.10.25.10:FF:000123">
    <property type="entry name" value="Crumbs homolog 1 (Drosophila)"/>
    <property type="match status" value="1"/>
</dbReference>
<organism evidence="10 11">
    <name type="scientific">Branchiostoma floridae</name>
    <name type="common">Florida lancelet</name>
    <name type="synonym">Amphioxus</name>
    <dbReference type="NCBI Taxonomy" id="7739"/>
    <lineage>
        <taxon>Eukaryota</taxon>
        <taxon>Metazoa</taxon>
        <taxon>Chordata</taxon>
        <taxon>Cephalochordata</taxon>
        <taxon>Leptocardii</taxon>
        <taxon>Amphioxiformes</taxon>
        <taxon>Branchiostomatidae</taxon>
        <taxon>Branchiostoma</taxon>
    </lineage>
</organism>
<feature type="disulfide bond" evidence="6">
    <location>
        <begin position="191"/>
        <end position="201"/>
    </location>
</feature>
<dbReference type="SMART" id="SM00179">
    <property type="entry name" value="EGF_CA"/>
    <property type="match status" value="5"/>
</dbReference>
<feature type="domain" description="C-type lectin" evidence="9">
    <location>
        <begin position="340"/>
        <end position="454"/>
    </location>
</feature>
<dbReference type="GO" id="GO:0005509">
    <property type="term" value="F:calcium ion binding"/>
    <property type="evidence" value="ECO:0007669"/>
    <property type="project" value="InterPro"/>
</dbReference>
<proteinExistence type="predicted"/>
<comment type="caution">
    <text evidence="6">Lacks conserved residue(s) required for the propagation of feature annotation.</text>
</comment>
<dbReference type="InterPro" id="IPR016186">
    <property type="entry name" value="C-type_lectin-like/link_sf"/>
</dbReference>
<feature type="disulfide bond" evidence="6">
    <location>
        <begin position="522"/>
        <end position="531"/>
    </location>
</feature>
<dbReference type="PROSITE" id="PS50026">
    <property type="entry name" value="EGF_3"/>
    <property type="match status" value="6"/>
</dbReference>
<dbReference type="FunFam" id="3.10.100.10:FF:000107">
    <property type="entry name" value="Uncharacterized protein"/>
    <property type="match status" value="1"/>
</dbReference>
<dbReference type="InterPro" id="IPR001304">
    <property type="entry name" value="C-type_lectin-like"/>
</dbReference>
<dbReference type="SMART" id="SM00181">
    <property type="entry name" value="EGF"/>
    <property type="match status" value="7"/>
</dbReference>
<feature type="disulfide bond" evidence="6">
    <location>
        <begin position="484"/>
        <end position="493"/>
    </location>
</feature>
<feature type="signal peptide" evidence="7">
    <location>
        <begin position="1"/>
        <end position="20"/>
    </location>
</feature>
<dbReference type="PANTHER" id="PTHR12916">
    <property type="entry name" value="CYTOCHROME C OXIDASE POLYPEPTIDE VIC-2"/>
    <property type="match status" value="1"/>
</dbReference>
<dbReference type="InterPro" id="IPR016187">
    <property type="entry name" value="CTDL_fold"/>
</dbReference>
<dbReference type="CDD" id="cd00054">
    <property type="entry name" value="EGF_CA"/>
    <property type="match status" value="5"/>
</dbReference>
<dbReference type="SUPFAM" id="SSF57196">
    <property type="entry name" value="EGF/Laminin"/>
    <property type="match status" value="3"/>
</dbReference>
<dbReference type="PROSITE" id="PS01187">
    <property type="entry name" value="EGF_CA"/>
    <property type="match status" value="3"/>
</dbReference>
<reference evidence="11" key="2">
    <citation type="submission" date="2025-08" db="UniProtKB">
        <authorList>
            <consortium name="RefSeq"/>
        </authorList>
    </citation>
    <scope>IDENTIFICATION</scope>
    <source>
        <strain evidence="11">S238N-H82</strain>
        <tissue evidence="11">Testes</tissue>
    </source>
</reference>
<feature type="disulfide bond" evidence="6">
    <location>
        <begin position="288"/>
        <end position="297"/>
    </location>
</feature>
<evidence type="ECO:0000256" key="3">
    <source>
        <dbReference type="ARBA" id="ARBA00022737"/>
    </source>
</evidence>
<dbReference type="AlphaFoldDB" id="A0A9J7KZ34"/>
<keyword evidence="2 7" id="KW-0732">Signal</keyword>
<evidence type="ECO:0000256" key="7">
    <source>
        <dbReference type="SAM" id="SignalP"/>
    </source>
</evidence>
<feature type="disulfide bond" evidence="6">
    <location>
        <begin position="326"/>
        <end position="335"/>
    </location>
</feature>
<dbReference type="InterPro" id="IPR001881">
    <property type="entry name" value="EGF-like_Ca-bd_dom"/>
</dbReference>
<keyword evidence="3" id="KW-0677">Repeat</keyword>
<evidence type="ECO:0000256" key="2">
    <source>
        <dbReference type="ARBA" id="ARBA00022729"/>
    </source>
</evidence>
<feature type="domain" description="EGF-like" evidence="8">
    <location>
        <begin position="496"/>
        <end position="532"/>
    </location>
</feature>
<dbReference type="Gene3D" id="3.10.100.10">
    <property type="entry name" value="Mannose-Binding Protein A, subunit A"/>
    <property type="match status" value="1"/>
</dbReference>
<evidence type="ECO:0000256" key="6">
    <source>
        <dbReference type="PROSITE-ProRule" id="PRU00076"/>
    </source>
</evidence>
<feature type="domain" description="EGF-like" evidence="8">
    <location>
        <begin position="187"/>
        <end position="222"/>
    </location>
</feature>
<reference evidence="10" key="1">
    <citation type="journal article" date="2020" name="Nat. Ecol. Evol.">
        <title>Deeply conserved synteny resolves early events in vertebrate evolution.</title>
        <authorList>
            <person name="Simakov O."/>
            <person name="Marletaz F."/>
            <person name="Yue J.X."/>
            <person name="O'Connell B."/>
            <person name="Jenkins J."/>
            <person name="Brandt A."/>
            <person name="Calef R."/>
            <person name="Tung C.H."/>
            <person name="Huang T.K."/>
            <person name="Schmutz J."/>
            <person name="Satoh N."/>
            <person name="Yu J.K."/>
            <person name="Putnam N.H."/>
            <person name="Green R.E."/>
            <person name="Rokhsar D.S."/>
        </authorList>
    </citation>
    <scope>NUCLEOTIDE SEQUENCE [LARGE SCALE GENOMIC DNA]</scope>
    <source>
        <strain evidence="10">S238N-H82</strain>
    </source>
</reference>
<dbReference type="SUPFAM" id="SSF56436">
    <property type="entry name" value="C-type lectin-like"/>
    <property type="match status" value="1"/>
</dbReference>
<dbReference type="PRINTS" id="PR00010">
    <property type="entry name" value="EGFBLOOD"/>
</dbReference>
<feature type="disulfide bond" evidence="6">
    <location>
        <begin position="250"/>
        <end position="259"/>
    </location>
</feature>
<dbReference type="Pfam" id="PF12661">
    <property type="entry name" value="hEGF"/>
    <property type="match status" value="1"/>
</dbReference>
<dbReference type="InterPro" id="IPR009030">
    <property type="entry name" value="Growth_fac_rcpt_cys_sf"/>
</dbReference>
<evidence type="ECO:0000256" key="1">
    <source>
        <dbReference type="ARBA" id="ARBA00022536"/>
    </source>
</evidence>
<evidence type="ECO:0000313" key="11">
    <source>
        <dbReference type="RefSeq" id="XP_035672224.1"/>
    </source>
</evidence>
<dbReference type="RefSeq" id="XP_035672224.1">
    <property type="nucleotide sequence ID" value="XM_035816331.1"/>
</dbReference>
<dbReference type="SMART" id="SM00034">
    <property type="entry name" value="CLECT"/>
    <property type="match status" value="1"/>
</dbReference>
<dbReference type="InterPro" id="IPR013032">
    <property type="entry name" value="EGF-like_CS"/>
</dbReference>
<protein>
    <submittedName>
        <fullName evidence="11">Fibropellin-1-like</fullName>
    </submittedName>
</protein>
<dbReference type="PROSITE" id="PS01186">
    <property type="entry name" value="EGF_2"/>
    <property type="match status" value="5"/>
</dbReference>
<dbReference type="Pfam" id="PF00008">
    <property type="entry name" value="EGF"/>
    <property type="match status" value="4"/>
</dbReference>
<dbReference type="Proteomes" id="UP000001554">
    <property type="component" value="Chromosome 4"/>
</dbReference>
<dbReference type="GO" id="GO:0003008">
    <property type="term" value="P:system process"/>
    <property type="evidence" value="ECO:0007669"/>
    <property type="project" value="UniProtKB-ARBA"/>
</dbReference>
<dbReference type="Gene3D" id="2.10.25.10">
    <property type="entry name" value="Laminin"/>
    <property type="match status" value="6"/>
</dbReference>
<evidence type="ECO:0000259" key="9">
    <source>
        <dbReference type="PROSITE" id="PS50041"/>
    </source>
</evidence>
<dbReference type="GO" id="GO:0005112">
    <property type="term" value="F:Notch binding"/>
    <property type="evidence" value="ECO:0000318"/>
    <property type="project" value="GO_Central"/>
</dbReference>